<keyword evidence="2" id="KW-0804">Transcription</keyword>
<proteinExistence type="inferred from homology"/>
<feature type="compositionally biased region" description="Polar residues" evidence="4">
    <location>
        <begin position="172"/>
        <end position="181"/>
    </location>
</feature>
<gene>
    <name evidence="5" type="ORF">SLEP1_g41466</name>
</gene>
<evidence type="ECO:0000256" key="1">
    <source>
        <dbReference type="ARBA" id="ARBA00023015"/>
    </source>
</evidence>
<feature type="compositionally biased region" description="Polar residues" evidence="4">
    <location>
        <begin position="126"/>
        <end position="155"/>
    </location>
</feature>
<dbReference type="Pfam" id="PF03514">
    <property type="entry name" value="GRAS"/>
    <property type="match status" value="1"/>
</dbReference>
<comment type="similarity">
    <text evidence="3">Belongs to the GRAS family.</text>
</comment>
<feature type="compositionally biased region" description="Basic and acidic residues" evidence="4">
    <location>
        <begin position="186"/>
        <end position="201"/>
    </location>
</feature>
<name>A0AAV5L6V1_9ROSI</name>
<evidence type="ECO:0000313" key="6">
    <source>
        <dbReference type="Proteomes" id="UP001054252"/>
    </source>
</evidence>
<keyword evidence="6" id="KW-1185">Reference proteome</keyword>
<evidence type="ECO:0000256" key="2">
    <source>
        <dbReference type="ARBA" id="ARBA00023163"/>
    </source>
</evidence>
<evidence type="ECO:0000256" key="4">
    <source>
        <dbReference type="SAM" id="MobiDB-lite"/>
    </source>
</evidence>
<organism evidence="5 6">
    <name type="scientific">Rubroshorea leprosula</name>
    <dbReference type="NCBI Taxonomy" id="152421"/>
    <lineage>
        <taxon>Eukaryota</taxon>
        <taxon>Viridiplantae</taxon>
        <taxon>Streptophyta</taxon>
        <taxon>Embryophyta</taxon>
        <taxon>Tracheophyta</taxon>
        <taxon>Spermatophyta</taxon>
        <taxon>Magnoliopsida</taxon>
        <taxon>eudicotyledons</taxon>
        <taxon>Gunneridae</taxon>
        <taxon>Pentapetalae</taxon>
        <taxon>rosids</taxon>
        <taxon>malvids</taxon>
        <taxon>Malvales</taxon>
        <taxon>Dipterocarpaceae</taxon>
        <taxon>Rubroshorea</taxon>
    </lineage>
</organism>
<feature type="region of interest" description="Disordered" evidence="4">
    <location>
        <begin position="172"/>
        <end position="215"/>
    </location>
</feature>
<accession>A0AAV5L6V1</accession>
<keyword evidence="1" id="KW-0805">Transcription regulation</keyword>
<dbReference type="AlphaFoldDB" id="A0AAV5L6V1"/>
<dbReference type="InterPro" id="IPR005202">
    <property type="entry name" value="TF_GRAS"/>
</dbReference>
<dbReference type="PROSITE" id="PS50985">
    <property type="entry name" value="GRAS"/>
    <property type="match status" value="1"/>
</dbReference>
<protein>
    <recommendedName>
        <fullName evidence="7">Scarecrow-like protein 30</fullName>
    </recommendedName>
</protein>
<dbReference type="Proteomes" id="UP001054252">
    <property type="component" value="Unassembled WGS sequence"/>
</dbReference>
<evidence type="ECO:0008006" key="7">
    <source>
        <dbReference type="Google" id="ProtNLM"/>
    </source>
</evidence>
<feature type="region of interest" description="Disordered" evidence="4">
    <location>
        <begin position="41"/>
        <end position="73"/>
    </location>
</feature>
<dbReference type="PANTHER" id="PTHR31636">
    <property type="entry name" value="OSJNBA0084A10.13 PROTEIN-RELATED"/>
    <property type="match status" value="1"/>
</dbReference>
<dbReference type="EMBL" id="BPVZ01000098">
    <property type="protein sequence ID" value="GKV32900.1"/>
    <property type="molecule type" value="Genomic_DNA"/>
</dbReference>
<feature type="region of interest" description="Leucine repeat II (LRII)" evidence="3">
    <location>
        <begin position="423"/>
        <end position="455"/>
    </location>
</feature>
<sequence length="638" mass="71901">MDTLLQDLPSSIHGLRFDHGSFPVCSNHNLFSGLNPSRNLVVPPPPVPPPNPESPPSPMDPAPSLVMNPDGHPDDTPYANLVLKYINEMLMEEDMEEKTCMLQDCLALQAAEKSFYEVLVEHSPPSVRQNAQDPSDNLSESLSASNLVDSPEKSSLASDAVSDSFLNFTGSPFLQESNPSRSRGRKNYERGDGGYLEEGRSNKQTAFSVDDSDSESSEMFDDVLLCKGGNDGRLLPTVTEKSQNKGSTAGATRRRRKSNKGEVVDLWSILTQCAQAVSINDQRTATELLKQIRQHSSESGDGTQRLAHYFAMGLETRVAGMGAPAYSPVSSRTSAADILKAYEVFVLACPFKKMSNFYANKSIVKLAEKATTIHIIDFGICYGFQWPCLIQRLSERTGGPPKLRITGIEFPQPGFRPAERVEETGRRLKKYCERFNVPFEYNVIAKKWETIRLEELKLGKDEVIAVNCLYRMKNLPDDTVVPNSVRDTVLKLIKDIKPDLFIHGVVSGTYNAPFFVTRFREALFHFSAFFDIFEVNVNRESQQRMMFEREIFGKDIMNVIACEGIQRVERPETYKQWQTRHLRAGFRQVGLDQELLKTVRKMVKSSYHRDFLIDVDGNWMLQGWKGRVIHALSCWKPA</sequence>
<feature type="compositionally biased region" description="Polar residues" evidence="4">
    <location>
        <begin position="239"/>
        <end position="250"/>
    </location>
</feature>
<feature type="short sequence motif" description="VHIID" evidence="3">
    <location>
        <begin position="373"/>
        <end position="377"/>
    </location>
</feature>
<evidence type="ECO:0000256" key="3">
    <source>
        <dbReference type="PROSITE-ProRule" id="PRU01191"/>
    </source>
</evidence>
<evidence type="ECO:0000313" key="5">
    <source>
        <dbReference type="EMBL" id="GKV32900.1"/>
    </source>
</evidence>
<reference evidence="5 6" key="1">
    <citation type="journal article" date="2021" name="Commun. Biol.">
        <title>The genome of Shorea leprosula (Dipterocarpaceae) highlights the ecological relevance of drought in aseasonal tropical rainforests.</title>
        <authorList>
            <person name="Ng K.K.S."/>
            <person name="Kobayashi M.J."/>
            <person name="Fawcett J.A."/>
            <person name="Hatakeyama M."/>
            <person name="Paape T."/>
            <person name="Ng C.H."/>
            <person name="Ang C.C."/>
            <person name="Tnah L.H."/>
            <person name="Lee C.T."/>
            <person name="Nishiyama T."/>
            <person name="Sese J."/>
            <person name="O'Brien M.J."/>
            <person name="Copetti D."/>
            <person name="Mohd Noor M.I."/>
            <person name="Ong R.C."/>
            <person name="Putra M."/>
            <person name="Sireger I.Z."/>
            <person name="Indrioko S."/>
            <person name="Kosugi Y."/>
            <person name="Izuno A."/>
            <person name="Isagi Y."/>
            <person name="Lee S.L."/>
            <person name="Shimizu K.K."/>
        </authorList>
    </citation>
    <scope>NUCLEOTIDE SEQUENCE [LARGE SCALE GENOMIC DNA]</scope>
    <source>
        <strain evidence="5">214</strain>
    </source>
</reference>
<feature type="region of interest" description="Disordered" evidence="4">
    <location>
        <begin position="125"/>
        <end position="155"/>
    </location>
</feature>
<comment type="caution">
    <text evidence="5">The sequence shown here is derived from an EMBL/GenBank/DDBJ whole genome shotgun (WGS) entry which is preliminary data.</text>
</comment>
<feature type="region of interest" description="Disordered" evidence="4">
    <location>
        <begin position="238"/>
        <end position="257"/>
    </location>
</feature>
<feature type="compositionally biased region" description="Pro residues" evidence="4">
    <location>
        <begin position="42"/>
        <end position="61"/>
    </location>
</feature>
<comment type="caution">
    <text evidence="3">Lacks conserved residue(s) required for the propagation of feature annotation.</text>
</comment>
<feature type="region of interest" description="SAW" evidence="3">
    <location>
        <begin position="561"/>
        <end position="636"/>
    </location>
</feature>
<feature type="region of interest" description="VHIID" evidence="3">
    <location>
        <begin position="342"/>
        <end position="407"/>
    </location>
</feature>